<dbReference type="Pfam" id="PF02224">
    <property type="entry name" value="Cytidylate_kin"/>
    <property type="match status" value="1"/>
</dbReference>
<evidence type="ECO:0000259" key="10">
    <source>
        <dbReference type="Pfam" id="PF02224"/>
    </source>
</evidence>
<dbReference type="InterPro" id="IPR027417">
    <property type="entry name" value="P-loop_NTPase"/>
</dbReference>
<reference evidence="11 12" key="1">
    <citation type="submission" date="2021-01" db="EMBL/GenBank/DDBJ databases">
        <title>Genomic Encyclopedia of Type Strains, Phase IV (KMG-IV): sequencing the most valuable type-strain genomes for metagenomic binning, comparative biology and taxonomic classification.</title>
        <authorList>
            <person name="Goeker M."/>
        </authorList>
    </citation>
    <scope>NUCLEOTIDE SEQUENCE [LARGE SCALE GENOMIC DNA]</scope>
    <source>
        <strain evidence="11 12">DSM 25879</strain>
    </source>
</reference>
<comment type="similarity">
    <text evidence="1 9">Belongs to the cytidylate kinase family. Type 1 subfamily.</text>
</comment>
<proteinExistence type="inferred from homology"/>
<evidence type="ECO:0000256" key="2">
    <source>
        <dbReference type="ARBA" id="ARBA00022490"/>
    </source>
</evidence>
<dbReference type="SUPFAM" id="SSF52540">
    <property type="entry name" value="P-loop containing nucleoside triphosphate hydrolases"/>
    <property type="match status" value="1"/>
</dbReference>
<dbReference type="NCBIfam" id="TIGR00017">
    <property type="entry name" value="cmk"/>
    <property type="match status" value="1"/>
</dbReference>
<comment type="catalytic activity">
    <reaction evidence="7 9">
        <text>dCMP + ATP = dCDP + ADP</text>
        <dbReference type="Rhea" id="RHEA:25094"/>
        <dbReference type="ChEBI" id="CHEBI:30616"/>
        <dbReference type="ChEBI" id="CHEBI:57566"/>
        <dbReference type="ChEBI" id="CHEBI:58593"/>
        <dbReference type="ChEBI" id="CHEBI:456216"/>
        <dbReference type="EC" id="2.7.4.25"/>
    </reaction>
</comment>
<comment type="caution">
    <text evidence="11">The sequence shown here is derived from an EMBL/GenBank/DDBJ whole genome shotgun (WGS) entry which is preliminary data.</text>
</comment>
<dbReference type="RefSeq" id="WP_204414647.1">
    <property type="nucleotide sequence ID" value="NZ_JAFBED010000002.1"/>
</dbReference>
<evidence type="ECO:0000256" key="9">
    <source>
        <dbReference type="HAMAP-Rule" id="MF_00238"/>
    </source>
</evidence>
<keyword evidence="12" id="KW-1185">Reference proteome</keyword>
<protein>
    <recommendedName>
        <fullName evidence="9">Cytidylate kinase</fullName>
        <shortName evidence="9">CK</shortName>
        <ecNumber evidence="9">2.7.4.25</ecNumber>
    </recommendedName>
    <alternativeName>
        <fullName evidence="9">Cytidine monophosphate kinase</fullName>
        <shortName evidence="9">CMP kinase</shortName>
    </alternativeName>
</protein>
<dbReference type="InterPro" id="IPR011994">
    <property type="entry name" value="Cytidylate_kinase_dom"/>
</dbReference>
<dbReference type="PANTHER" id="PTHR21299">
    <property type="entry name" value="CYTIDYLATE KINASE/PANTOATE-BETA-ALANINE LIGASE"/>
    <property type="match status" value="1"/>
</dbReference>
<dbReference type="EMBL" id="JAFBED010000002">
    <property type="protein sequence ID" value="MBM7619571.1"/>
    <property type="molecule type" value="Genomic_DNA"/>
</dbReference>
<comment type="subcellular location">
    <subcellularLocation>
        <location evidence="9">Cytoplasm</location>
    </subcellularLocation>
</comment>
<feature type="domain" description="Cytidylate kinase" evidence="10">
    <location>
        <begin position="8"/>
        <end position="222"/>
    </location>
</feature>
<comment type="catalytic activity">
    <reaction evidence="8 9">
        <text>CMP + ATP = CDP + ADP</text>
        <dbReference type="Rhea" id="RHEA:11600"/>
        <dbReference type="ChEBI" id="CHEBI:30616"/>
        <dbReference type="ChEBI" id="CHEBI:58069"/>
        <dbReference type="ChEBI" id="CHEBI:60377"/>
        <dbReference type="ChEBI" id="CHEBI:456216"/>
        <dbReference type="EC" id="2.7.4.25"/>
    </reaction>
</comment>
<name>A0ABS2NY17_9BACI</name>
<evidence type="ECO:0000256" key="6">
    <source>
        <dbReference type="ARBA" id="ARBA00022840"/>
    </source>
</evidence>
<keyword evidence="4 9" id="KW-0547">Nucleotide-binding</keyword>
<dbReference type="CDD" id="cd02020">
    <property type="entry name" value="CMPK"/>
    <property type="match status" value="1"/>
</dbReference>
<evidence type="ECO:0000313" key="12">
    <source>
        <dbReference type="Proteomes" id="UP000737402"/>
    </source>
</evidence>
<evidence type="ECO:0000256" key="7">
    <source>
        <dbReference type="ARBA" id="ARBA00047615"/>
    </source>
</evidence>
<dbReference type="InterPro" id="IPR003136">
    <property type="entry name" value="Cytidylate_kin"/>
</dbReference>
<evidence type="ECO:0000256" key="8">
    <source>
        <dbReference type="ARBA" id="ARBA00048478"/>
    </source>
</evidence>
<keyword evidence="2 9" id="KW-0963">Cytoplasm</keyword>
<feature type="binding site" evidence="9">
    <location>
        <begin position="12"/>
        <end position="20"/>
    </location>
    <ligand>
        <name>ATP</name>
        <dbReference type="ChEBI" id="CHEBI:30616"/>
    </ligand>
</feature>
<evidence type="ECO:0000256" key="5">
    <source>
        <dbReference type="ARBA" id="ARBA00022777"/>
    </source>
</evidence>
<keyword evidence="5 9" id="KW-0418">Kinase</keyword>
<keyword evidence="6 9" id="KW-0067">ATP-binding</keyword>
<keyword evidence="3 9" id="KW-0808">Transferase</keyword>
<evidence type="ECO:0000313" key="11">
    <source>
        <dbReference type="EMBL" id="MBM7619571.1"/>
    </source>
</evidence>
<dbReference type="GO" id="GO:0016301">
    <property type="term" value="F:kinase activity"/>
    <property type="evidence" value="ECO:0007669"/>
    <property type="project" value="UniProtKB-KW"/>
</dbReference>
<organism evidence="11 12">
    <name type="scientific">Sutcliffiella tianshenii</name>
    <dbReference type="NCBI Taxonomy" id="1463404"/>
    <lineage>
        <taxon>Bacteria</taxon>
        <taxon>Bacillati</taxon>
        <taxon>Bacillota</taxon>
        <taxon>Bacilli</taxon>
        <taxon>Bacillales</taxon>
        <taxon>Bacillaceae</taxon>
        <taxon>Sutcliffiella</taxon>
    </lineage>
</organism>
<dbReference type="PANTHER" id="PTHR21299:SF2">
    <property type="entry name" value="CYTIDYLATE KINASE"/>
    <property type="match status" value="1"/>
</dbReference>
<sequence length="230" mass="25713">MNNHHLSVAIDGPAAAGKSTVAKIVADKLGYIYIDTGAMYRAVTFEALRHDIDLEDEDALQRLVGKMDIDLRAAAGKQQHVFINDENVTEEIRTHNVTNSVSIVAKHKSVREEMVERQRILAQRGGVVMDGRDIGTHVLPHAEVKVFLLASVDERAKRRHAENLAKGFDSDLDKLKEEIARRDKLDSEREFAPLVKADDAKEIDTTSLSIVQVVDKIMEIVKETERINLA</sequence>
<accession>A0ABS2NY17</accession>
<dbReference type="Gene3D" id="3.40.50.300">
    <property type="entry name" value="P-loop containing nucleotide triphosphate hydrolases"/>
    <property type="match status" value="1"/>
</dbReference>
<evidence type="ECO:0000256" key="4">
    <source>
        <dbReference type="ARBA" id="ARBA00022741"/>
    </source>
</evidence>
<evidence type="ECO:0000256" key="1">
    <source>
        <dbReference type="ARBA" id="ARBA00009427"/>
    </source>
</evidence>
<evidence type="ECO:0000256" key="3">
    <source>
        <dbReference type="ARBA" id="ARBA00022679"/>
    </source>
</evidence>
<gene>
    <name evidence="9" type="primary">cmk</name>
    <name evidence="11" type="ORF">JOC95_001420</name>
</gene>
<dbReference type="Proteomes" id="UP000737402">
    <property type="component" value="Unassembled WGS sequence"/>
</dbReference>
<dbReference type="HAMAP" id="MF_00238">
    <property type="entry name" value="Cytidyl_kinase_type1"/>
    <property type="match status" value="1"/>
</dbReference>
<dbReference type="EC" id="2.7.4.25" evidence="9"/>